<dbReference type="InterPro" id="IPR000719">
    <property type="entry name" value="Prot_kinase_dom"/>
</dbReference>
<comment type="catalytic activity">
    <reaction evidence="9">
        <text>L-seryl-[protein] + ATP = O-phospho-L-seryl-[protein] + ADP + H(+)</text>
        <dbReference type="Rhea" id="RHEA:17989"/>
        <dbReference type="Rhea" id="RHEA-COMP:9863"/>
        <dbReference type="Rhea" id="RHEA-COMP:11604"/>
        <dbReference type="ChEBI" id="CHEBI:15378"/>
        <dbReference type="ChEBI" id="CHEBI:29999"/>
        <dbReference type="ChEBI" id="CHEBI:30616"/>
        <dbReference type="ChEBI" id="CHEBI:83421"/>
        <dbReference type="ChEBI" id="CHEBI:456216"/>
        <dbReference type="EC" id="2.7.11.1"/>
    </reaction>
</comment>
<evidence type="ECO:0000256" key="5">
    <source>
        <dbReference type="ARBA" id="ARBA00022741"/>
    </source>
</evidence>
<keyword evidence="2" id="KW-0723">Serine/threonine-protein kinase</keyword>
<dbReference type="OrthoDB" id="5919042at2759"/>
<dbReference type="EMBL" id="CAACVG010011479">
    <property type="protein sequence ID" value="VEN58160.1"/>
    <property type="molecule type" value="Genomic_DNA"/>
</dbReference>
<evidence type="ECO:0000256" key="6">
    <source>
        <dbReference type="ARBA" id="ARBA00022777"/>
    </source>
</evidence>
<keyword evidence="7 10" id="KW-0067">ATP-binding</keyword>
<dbReference type="PROSITE" id="PS00107">
    <property type="entry name" value="PROTEIN_KINASE_ATP"/>
    <property type="match status" value="1"/>
</dbReference>
<reference evidence="14 15" key="1">
    <citation type="submission" date="2019-01" db="EMBL/GenBank/DDBJ databases">
        <authorList>
            <person name="Sayadi A."/>
        </authorList>
    </citation>
    <scope>NUCLEOTIDE SEQUENCE [LARGE SCALE GENOMIC DNA]</scope>
</reference>
<dbReference type="InterPro" id="IPR008271">
    <property type="entry name" value="Ser/Thr_kinase_AS"/>
</dbReference>
<evidence type="ECO:0000259" key="12">
    <source>
        <dbReference type="PROSITE" id="PS50011"/>
    </source>
</evidence>
<dbReference type="GO" id="GO:0005524">
    <property type="term" value="F:ATP binding"/>
    <property type="evidence" value="ECO:0007669"/>
    <property type="project" value="UniProtKB-UniRule"/>
</dbReference>
<evidence type="ECO:0000256" key="9">
    <source>
        <dbReference type="ARBA" id="ARBA00048679"/>
    </source>
</evidence>
<protein>
    <recommendedName>
        <fullName evidence="1">non-specific serine/threonine protein kinase</fullName>
        <ecNumber evidence="1">2.7.11.1</ecNumber>
    </recommendedName>
</protein>
<dbReference type="Gene3D" id="3.30.200.20">
    <property type="entry name" value="Phosphorylase Kinase, domain 1"/>
    <property type="match status" value="1"/>
</dbReference>
<organism evidence="14 15">
    <name type="scientific">Callosobruchus maculatus</name>
    <name type="common">Southern cowpea weevil</name>
    <name type="synonym">Pulse bruchid</name>
    <dbReference type="NCBI Taxonomy" id="64391"/>
    <lineage>
        <taxon>Eukaryota</taxon>
        <taxon>Metazoa</taxon>
        <taxon>Ecdysozoa</taxon>
        <taxon>Arthropoda</taxon>
        <taxon>Hexapoda</taxon>
        <taxon>Insecta</taxon>
        <taxon>Pterygota</taxon>
        <taxon>Neoptera</taxon>
        <taxon>Endopterygota</taxon>
        <taxon>Coleoptera</taxon>
        <taxon>Polyphaga</taxon>
        <taxon>Cucujiformia</taxon>
        <taxon>Chrysomeloidea</taxon>
        <taxon>Chrysomelidae</taxon>
        <taxon>Bruchinae</taxon>
        <taxon>Bruchini</taxon>
        <taxon>Callosobruchus</taxon>
    </lineage>
</organism>
<gene>
    <name evidence="14" type="ORF">CALMAC_LOCUS16584</name>
</gene>
<keyword evidence="3" id="KW-0597">Phosphoprotein</keyword>
<feature type="coiled-coil region" evidence="11">
    <location>
        <begin position="985"/>
        <end position="1099"/>
    </location>
</feature>
<dbReference type="PROSITE" id="PS50011">
    <property type="entry name" value="PROTEIN_KINASE_DOM"/>
    <property type="match status" value="1"/>
</dbReference>
<dbReference type="PROSITE" id="PS00108">
    <property type="entry name" value="PROTEIN_KINASE_ST"/>
    <property type="match status" value="1"/>
</dbReference>
<dbReference type="SUPFAM" id="SSF56112">
    <property type="entry name" value="Protein kinase-like (PK-like)"/>
    <property type="match status" value="1"/>
</dbReference>
<feature type="domain" description="AGC-kinase C-terminal" evidence="13">
    <location>
        <begin position="347"/>
        <end position="417"/>
    </location>
</feature>
<dbReference type="Proteomes" id="UP000410492">
    <property type="component" value="Unassembled WGS sequence"/>
</dbReference>
<dbReference type="GO" id="GO:0004674">
    <property type="term" value="F:protein serine/threonine kinase activity"/>
    <property type="evidence" value="ECO:0007669"/>
    <property type="project" value="UniProtKB-KW"/>
</dbReference>
<keyword evidence="4" id="KW-0808">Transferase</keyword>
<evidence type="ECO:0000313" key="15">
    <source>
        <dbReference type="Proteomes" id="UP000410492"/>
    </source>
</evidence>
<dbReference type="PANTHER" id="PTHR22988:SF71">
    <property type="entry name" value="CITRON RHO-INTERACTING KINASE"/>
    <property type="match status" value="1"/>
</dbReference>
<dbReference type="Pfam" id="PF00069">
    <property type="entry name" value="Pkinase"/>
    <property type="match status" value="1"/>
</dbReference>
<dbReference type="SMART" id="SM00220">
    <property type="entry name" value="S_TKc"/>
    <property type="match status" value="1"/>
</dbReference>
<dbReference type="InterPro" id="IPR018247">
    <property type="entry name" value="EF_Hand_1_Ca_BS"/>
</dbReference>
<dbReference type="GO" id="GO:0005737">
    <property type="term" value="C:cytoplasm"/>
    <property type="evidence" value="ECO:0007669"/>
    <property type="project" value="TreeGrafter"/>
</dbReference>
<evidence type="ECO:0000256" key="3">
    <source>
        <dbReference type="ARBA" id="ARBA00022553"/>
    </source>
</evidence>
<dbReference type="EC" id="2.7.11.1" evidence="1"/>
<dbReference type="FunFam" id="1.10.510.10:FF:000751">
    <property type="entry name" value="Non-specific serine/threonine protein kinase"/>
    <property type="match status" value="1"/>
</dbReference>
<dbReference type="AlphaFoldDB" id="A0A653DD67"/>
<dbReference type="PANTHER" id="PTHR22988">
    <property type="entry name" value="MYOTONIC DYSTROPHY S/T KINASE-RELATED"/>
    <property type="match status" value="1"/>
</dbReference>
<evidence type="ECO:0000256" key="4">
    <source>
        <dbReference type="ARBA" id="ARBA00022679"/>
    </source>
</evidence>
<dbReference type="InterPro" id="IPR000961">
    <property type="entry name" value="AGC-kinase_C"/>
</dbReference>
<dbReference type="InterPro" id="IPR017441">
    <property type="entry name" value="Protein_kinase_ATP_BS"/>
</dbReference>
<feature type="coiled-coil region" evidence="11">
    <location>
        <begin position="599"/>
        <end position="959"/>
    </location>
</feature>
<evidence type="ECO:0000259" key="13">
    <source>
        <dbReference type="PROSITE" id="PS51285"/>
    </source>
</evidence>
<proteinExistence type="predicted"/>
<evidence type="ECO:0000256" key="1">
    <source>
        <dbReference type="ARBA" id="ARBA00012513"/>
    </source>
</evidence>
<dbReference type="PROSITE" id="PS51285">
    <property type="entry name" value="AGC_KINASE_CTER"/>
    <property type="match status" value="1"/>
</dbReference>
<keyword evidence="6" id="KW-0418">Kinase</keyword>
<dbReference type="InterPro" id="IPR050839">
    <property type="entry name" value="Rho-assoc_Ser/Thr_Kinase"/>
</dbReference>
<dbReference type="PROSITE" id="PS00018">
    <property type="entry name" value="EF_HAND_1"/>
    <property type="match status" value="1"/>
</dbReference>
<keyword evidence="11" id="KW-0175">Coiled coil</keyword>
<dbReference type="Gene3D" id="1.10.510.10">
    <property type="entry name" value="Transferase(Phosphotransferase) domain 1"/>
    <property type="match status" value="1"/>
</dbReference>
<evidence type="ECO:0000256" key="10">
    <source>
        <dbReference type="PROSITE-ProRule" id="PRU10141"/>
    </source>
</evidence>
<dbReference type="GO" id="GO:0031032">
    <property type="term" value="P:actomyosin structure organization"/>
    <property type="evidence" value="ECO:0007669"/>
    <property type="project" value="TreeGrafter"/>
</dbReference>
<name>A0A653DD67_CALMS</name>
<sequence length="1120" mass="131069">MEHSLEPISIRVARINSEIIGKNSGPNNPLLTREALLDVLTAIFEECCLESLRKYDRNIAQFVDKYKDHIKEIKQLRVNLSDFEIKNVIGRGHYGEVHLVKERQTGDVYAMKAMRKFENDMVHISFEEERDIMACANSYWLTSLQYSFQDNSYLYYIMEYHPGGDLLGLLYRQGGTIPESAATFYLSEVVSALEDLHKMGFAHRDVKPDNILLDRCGHLKLADFGSAAKLDQAGLITSGPPVGTPDYVAPEVLQCLDNKNQNSGGYGVSCDYWSLGVLAYELVVGNTPFTGQTSSSIYSKIMNHTNVFKFPPDVTLSQAYVSFVKSLIVEEKKRLQPGEVKQHELFRNVNFETLRDQVPPYVPKINSLEDTSNFSDVHARQNNPSIDNFKKRTQFSGRNLPFVGFTFTHDPSCFENNYFRKVITKDEVIEGLKCEIESLRKKVIKSEEFDQEKYSLEKKLEEKTRKLEIIEERRNVLEKELATQIAECTASKRTLELERKERSELEKKALDLIKSAKQKWETAEKQKIEAFSLELEQQKAKINQLTTTNHILNEQLQHALKMEDKHKESLEKVHNMNRRSVVGLESRLERVTSDSQGAIFELQKKLSDEIHQKKILENKLSKMKEKENSLLDKVNQLDMDFSKWQKKTFEAESEIQRLNEEISVLQKEVDKIHGYKQQISKLQEVVDNHQKTVKELENRNKMLQSETKTMGEYKKELEDMKKVITKLENSKRVTELESQLLEEREKCLELRRQLQEWEGLKSENEELKSLRTKYWKMEKDFGNAKIDKRILERELKEAQTEIKQLNEKIETFEKTMSETKKMHELAMLELSNINENISQELIKVRGSYRNLEEMLNNEKDKNSNDKVCIKELKDILRNKDQEIAQLKNESDEYYKEKSLVERRCKMYEEEKSKLIEQIEKLHKEKSEVFDDLDKSKREYENLKLNFEALKEACTLLEHQVIEYEKMIAIHETKQSELNSNTDKLVQDLCKAKQDIQEAKKLANEEKSLRILAETKIKRLNEDIQCLQKEAEDYKQKSMEYKQYSTTLSDDLTLAEEKIADLEVAVNVFQRQVEDYQSENRTLKEELSEYITQISKLKESNYKHKHQICELRDEKTMLAQK</sequence>
<dbReference type="GO" id="GO:0000281">
    <property type="term" value="P:mitotic cytokinesis"/>
    <property type="evidence" value="ECO:0007669"/>
    <property type="project" value="TreeGrafter"/>
</dbReference>
<dbReference type="SMART" id="SM00133">
    <property type="entry name" value="S_TK_X"/>
    <property type="match status" value="1"/>
</dbReference>
<feature type="binding site" evidence="10">
    <location>
        <position position="112"/>
    </location>
    <ligand>
        <name>ATP</name>
        <dbReference type="ChEBI" id="CHEBI:30616"/>
    </ligand>
</feature>
<feature type="coiled-coil region" evidence="11">
    <location>
        <begin position="446"/>
        <end position="555"/>
    </location>
</feature>
<evidence type="ECO:0000256" key="8">
    <source>
        <dbReference type="ARBA" id="ARBA00047899"/>
    </source>
</evidence>
<comment type="catalytic activity">
    <reaction evidence="8">
        <text>L-threonyl-[protein] + ATP = O-phospho-L-threonyl-[protein] + ADP + H(+)</text>
        <dbReference type="Rhea" id="RHEA:46608"/>
        <dbReference type="Rhea" id="RHEA-COMP:11060"/>
        <dbReference type="Rhea" id="RHEA-COMP:11605"/>
        <dbReference type="ChEBI" id="CHEBI:15378"/>
        <dbReference type="ChEBI" id="CHEBI:30013"/>
        <dbReference type="ChEBI" id="CHEBI:30616"/>
        <dbReference type="ChEBI" id="CHEBI:61977"/>
        <dbReference type="ChEBI" id="CHEBI:456216"/>
        <dbReference type="EC" id="2.7.11.1"/>
    </reaction>
</comment>
<evidence type="ECO:0000256" key="2">
    <source>
        <dbReference type="ARBA" id="ARBA00022527"/>
    </source>
</evidence>
<accession>A0A653DD67</accession>
<evidence type="ECO:0000313" key="14">
    <source>
        <dbReference type="EMBL" id="VEN58160.1"/>
    </source>
</evidence>
<dbReference type="SUPFAM" id="SSF57997">
    <property type="entry name" value="Tropomyosin"/>
    <property type="match status" value="1"/>
</dbReference>
<evidence type="ECO:0000256" key="11">
    <source>
        <dbReference type="SAM" id="Coils"/>
    </source>
</evidence>
<evidence type="ECO:0000256" key="7">
    <source>
        <dbReference type="ARBA" id="ARBA00022840"/>
    </source>
</evidence>
<keyword evidence="5 10" id="KW-0547">Nucleotide-binding</keyword>
<dbReference type="GO" id="GO:0015629">
    <property type="term" value="C:actin cytoskeleton"/>
    <property type="evidence" value="ECO:0007669"/>
    <property type="project" value="TreeGrafter"/>
</dbReference>
<keyword evidence="15" id="KW-1185">Reference proteome</keyword>
<dbReference type="InterPro" id="IPR011009">
    <property type="entry name" value="Kinase-like_dom_sf"/>
</dbReference>
<feature type="domain" description="Protein kinase" evidence="12">
    <location>
        <begin position="83"/>
        <end position="346"/>
    </location>
</feature>